<keyword evidence="3" id="KW-1003">Cell membrane</keyword>
<dbReference type="InterPro" id="IPR032816">
    <property type="entry name" value="VTT_dom"/>
</dbReference>
<comment type="caution">
    <text evidence="9">The sequence shown here is derived from an EMBL/GenBank/DDBJ whole genome shotgun (WGS) entry which is preliminary data.</text>
</comment>
<sequence>MLERIHSLPYPWVFLFFWCLAMMRSHTMYWIGRGITAGTARTRWVSLLESPVYARAQAWSARWGVLAVPVSFLTVGIQSVIQLSAGVARMPLRRYVAATAAGAIAWAAVYTTIGMAILTAWLTGPTGRLICLLMLTALALVVVIRRSRVMRGDQSGPSQERADPGCCVR</sequence>
<proteinExistence type="inferred from homology"/>
<evidence type="ECO:0000256" key="3">
    <source>
        <dbReference type="ARBA" id="ARBA00022475"/>
    </source>
</evidence>
<evidence type="ECO:0000256" key="6">
    <source>
        <dbReference type="ARBA" id="ARBA00023136"/>
    </source>
</evidence>
<dbReference type="RefSeq" id="WP_075414242.1">
    <property type="nucleotide sequence ID" value="NZ_MSKW01000006.1"/>
</dbReference>
<reference evidence="9 10" key="1">
    <citation type="submission" date="2016-12" db="EMBL/GenBank/DDBJ databases">
        <title>Genomic comparison of strains in the 'Actinomyces naeslundii' group.</title>
        <authorList>
            <person name="Mughal S.R."/>
            <person name="Do T."/>
            <person name="Gilbert S.C."/>
            <person name="Witherden E.A."/>
            <person name="Didelot X."/>
            <person name="Beighton D."/>
        </authorList>
    </citation>
    <scope>NUCLEOTIDE SEQUENCE [LARGE SCALE GENOMIC DNA]</scope>
    <source>
        <strain evidence="9 10">G53E</strain>
    </source>
</reference>
<feature type="transmembrane region" description="Helical" evidence="7">
    <location>
        <begin position="127"/>
        <end position="144"/>
    </location>
</feature>
<protein>
    <recommendedName>
        <fullName evidence="8">VTT domain-containing protein</fullName>
    </recommendedName>
</protein>
<feature type="transmembrane region" description="Helical" evidence="7">
    <location>
        <begin position="12"/>
        <end position="31"/>
    </location>
</feature>
<feature type="transmembrane region" description="Helical" evidence="7">
    <location>
        <begin position="95"/>
        <end position="121"/>
    </location>
</feature>
<organism evidence="9 10">
    <name type="scientific">Actinomyces oris</name>
    <dbReference type="NCBI Taxonomy" id="544580"/>
    <lineage>
        <taxon>Bacteria</taxon>
        <taxon>Bacillati</taxon>
        <taxon>Actinomycetota</taxon>
        <taxon>Actinomycetes</taxon>
        <taxon>Actinomycetales</taxon>
        <taxon>Actinomycetaceae</taxon>
        <taxon>Actinomyces</taxon>
    </lineage>
</organism>
<evidence type="ECO:0000256" key="1">
    <source>
        <dbReference type="ARBA" id="ARBA00004651"/>
    </source>
</evidence>
<dbReference type="Proteomes" id="UP000186769">
    <property type="component" value="Unassembled WGS sequence"/>
</dbReference>
<name>A0A1Q8XF31_9ACTO</name>
<evidence type="ECO:0000256" key="7">
    <source>
        <dbReference type="SAM" id="Phobius"/>
    </source>
</evidence>
<evidence type="ECO:0000259" key="8">
    <source>
        <dbReference type="Pfam" id="PF09335"/>
    </source>
</evidence>
<keyword evidence="4 7" id="KW-0812">Transmembrane</keyword>
<dbReference type="PANTHER" id="PTHR42709">
    <property type="entry name" value="ALKALINE PHOSPHATASE LIKE PROTEIN"/>
    <property type="match status" value="1"/>
</dbReference>
<evidence type="ECO:0000313" key="9">
    <source>
        <dbReference type="EMBL" id="OLO78930.1"/>
    </source>
</evidence>
<comment type="similarity">
    <text evidence="2">Belongs to the DedA family.</text>
</comment>
<dbReference type="Pfam" id="PF09335">
    <property type="entry name" value="VTT_dom"/>
    <property type="match status" value="1"/>
</dbReference>
<keyword evidence="6 7" id="KW-0472">Membrane</keyword>
<evidence type="ECO:0000313" key="10">
    <source>
        <dbReference type="Proteomes" id="UP000186769"/>
    </source>
</evidence>
<dbReference type="GO" id="GO:0005886">
    <property type="term" value="C:plasma membrane"/>
    <property type="evidence" value="ECO:0007669"/>
    <property type="project" value="UniProtKB-SubCell"/>
</dbReference>
<dbReference type="EMBL" id="MSKW01000006">
    <property type="protein sequence ID" value="OLO78930.1"/>
    <property type="molecule type" value="Genomic_DNA"/>
</dbReference>
<dbReference type="InterPro" id="IPR051311">
    <property type="entry name" value="DedA_domain"/>
</dbReference>
<evidence type="ECO:0000256" key="5">
    <source>
        <dbReference type="ARBA" id="ARBA00022989"/>
    </source>
</evidence>
<dbReference type="PANTHER" id="PTHR42709:SF6">
    <property type="entry name" value="UNDECAPRENYL PHOSPHATE TRANSPORTER A"/>
    <property type="match status" value="1"/>
</dbReference>
<keyword evidence="5 7" id="KW-1133">Transmembrane helix</keyword>
<feature type="domain" description="VTT" evidence="8">
    <location>
        <begin position="10"/>
        <end position="114"/>
    </location>
</feature>
<dbReference type="AlphaFoldDB" id="A0A1Q8XF31"/>
<comment type="subcellular location">
    <subcellularLocation>
        <location evidence="1">Cell membrane</location>
        <topology evidence="1">Multi-pass membrane protein</topology>
    </subcellularLocation>
</comment>
<accession>A0A1Q8XF31</accession>
<evidence type="ECO:0000256" key="4">
    <source>
        <dbReference type="ARBA" id="ARBA00022692"/>
    </source>
</evidence>
<gene>
    <name evidence="9" type="ORF">BKH15_03525</name>
</gene>
<evidence type="ECO:0000256" key="2">
    <source>
        <dbReference type="ARBA" id="ARBA00010792"/>
    </source>
</evidence>